<organism evidence="2 3">
    <name type="scientific">Trichoderma asperellum</name>
    <name type="common">Filamentous fungus</name>
    <dbReference type="NCBI Taxonomy" id="101201"/>
    <lineage>
        <taxon>Eukaryota</taxon>
        <taxon>Fungi</taxon>
        <taxon>Dikarya</taxon>
        <taxon>Ascomycota</taxon>
        <taxon>Pezizomycotina</taxon>
        <taxon>Sordariomycetes</taxon>
        <taxon>Hypocreomycetidae</taxon>
        <taxon>Hypocreales</taxon>
        <taxon>Hypocreaceae</taxon>
        <taxon>Trichoderma</taxon>
    </lineage>
</organism>
<dbReference type="PANTHER" id="PTHR39606">
    <property type="entry name" value="SURFACE PROTEIN, PUTATIVE-RELATED"/>
    <property type="match status" value="1"/>
</dbReference>
<dbReference type="OrthoDB" id="2590867at2759"/>
<sequence>MSSLIEKVKDKLHSHSDNKTEQPEGTHGPHSSRTANAADPRVDSDRDNREALGRHDGSYTTGGDNYSYGASNTQGTAGDTLTSSGRTGPAPTTAGMHKSDMMNKADPRIDSDLDGSKNMGLRSEKATHAGTTSTAYGTGTSRTGTAGTGTTTTGTTGTGTTGTGTSFGSTGPASKTAGTHKSDTMNKADPRIDSDLDGSKNMGLRSEKATHDVGSTGTYGTGTTSTGTTSTGNTFGSTGPASTTAGTHKSDTMNKADPRIDSDLDGSRNMGLRSEKATHDIGTTRTSGTSGATAGTGFGTGMGTDTLGAGSGIDTSGTTGTYTSGMDTASGRGSGRDTYSSGMGKTSGLGSGTGTGTYSGTLGSDTTTTSAYGGMGSLGGGFGTDRQATGPASNTAGPHKSDMMNKADPRVDSDLDNSKTYGGNKTYQSVAGITAKDPTDAAQVPPSVLQKHIGAPVIEHGDRNYDRVRRHSVSHQEQHRGF</sequence>
<evidence type="ECO:0008006" key="4">
    <source>
        <dbReference type="Google" id="ProtNLM"/>
    </source>
</evidence>
<feature type="compositionally biased region" description="Basic and acidic residues" evidence="1">
    <location>
        <begin position="1"/>
        <end position="24"/>
    </location>
</feature>
<proteinExistence type="predicted"/>
<feature type="region of interest" description="Disordered" evidence="1">
    <location>
        <begin position="385"/>
        <end position="423"/>
    </location>
</feature>
<feature type="compositionally biased region" description="Basic and acidic residues" evidence="1">
    <location>
        <begin position="97"/>
        <end position="115"/>
    </location>
</feature>
<accession>A0A6V8QV75</accession>
<feature type="compositionally biased region" description="Polar residues" evidence="1">
    <location>
        <begin position="58"/>
        <end position="86"/>
    </location>
</feature>
<feature type="compositionally biased region" description="Basic and acidic residues" evidence="1">
    <location>
        <begin position="40"/>
        <end position="57"/>
    </location>
</feature>
<evidence type="ECO:0000313" key="3">
    <source>
        <dbReference type="Proteomes" id="UP000517252"/>
    </source>
</evidence>
<dbReference type="AlphaFoldDB" id="A0A6V8QV75"/>
<reference evidence="2 3" key="1">
    <citation type="submission" date="2020-07" db="EMBL/GenBank/DDBJ databases">
        <title>Trichoderma asperellum IC-1 whole genome shotgun sequence.</title>
        <authorList>
            <person name="Kanamasa S."/>
            <person name="Takahashi H."/>
        </authorList>
    </citation>
    <scope>NUCLEOTIDE SEQUENCE [LARGE SCALE GENOMIC DNA]</scope>
    <source>
        <strain evidence="2 3">IC-1</strain>
    </source>
</reference>
<evidence type="ECO:0000313" key="2">
    <source>
        <dbReference type="EMBL" id="GFP56175.1"/>
    </source>
</evidence>
<feature type="region of interest" description="Disordered" evidence="1">
    <location>
        <begin position="1"/>
        <end position="361"/>
    </location>
</feature>
<dbReference type="EMBL" id="BLZH01000006">
    <property type="protein sequence ID" value="GFP56175.1"/>
    <property type="molecule type" value="Genomic_DNA"/>
</dbReference>
<comment type="caution">
    <text evidence="2">The sequence shown here is derived from an EMBL/GenBank/DDBJ whole genome shotgun (WGS) entry which is preliminary data.</text>
</comment>
<feature type="compositionally biased region" description="Low complexity" evidence="1">
    <location>
        <begin position="128"/>
        <end position="155"/>
    </location>
</feature>
<feature type="compositionally biased region" description="Low complexity" evidence="1">
    <location>
        <begin position="303"/>
        <end position="328"/>
    </location>
</feature>
<dbReference type="Proteomes" id="UP000517252">
    <property type="component" value="Unassembled WGS sequence"/>
</dbReference>
<feature type="compositionally biased region" description="Low complexity" evidence="1">
    <location>
        <begin position="214"/>
        <end position="247"/>
    </location>
</feature>
<protein>
    <recommendedName>
        <fullName evidence="4">Cell surface protein</fullName>
    </recommendedName>
</protein>
<feature type="compositionally biased region" description="Basic and acidic residues" evidence="1">
    <location>
        <begin position="180"/>
        <end position="198"/>
    </location>
</feature>
<name>A0A6V8QV75_TRIAP</name>
<feature type="compositionally biased region" description="Basic and acidic residues" evidence="1">
    <location>
        <begin position="399"/>
        <end position="417"/>
    </location>
</feature>
<feature type="region of interest" description="Disordered" evidence="1">
    <location>
        <begin position="451"/>
        <end position="482"/>
    </location>
</feature>
<feature type="compositionally biased region" description="Basic and acidic residues" evidence="1">
    <location>
        <begin position="248"/>
        <end position="266"/>
    </location>
</feature>
<feature type="compositionally biased region" description="Low complexity" evidence="1">
    <location>
        <begin position="283"/>
        <end position="293"/>
    </location>
</feature>
<evidence type="ECO:0000256" key="1">
    <source>
        <dbReference type="SAM" id="MobiDB-lite"/>
    </source>
</evidence>
<feature type="compositionally biased region" description="Gly residues" evidence="1">
    <location>
        <begin position="345"/>
        <end position="357"/>
    </location>
</feature>
<dbReference type="PANTHER" id="PTHR39606:SF1">
    <property type="entry name" value="CELL SURFACE PROTEIN"/>
    <property type="match status" value="1"/>
</dbReference>
<feature type="compositionally biased region" description="Polar residues" evidence="1">
    <location>
        <begin position="386"/>
        <end position="396"/>
    </location>
</feature>
<gene>
    <name evidence="2" type="ORF">TASIC1_0006034500</name>
</gene>